<accession>A0AC34PW28</accession>
<protein>
    <submittedName>
        <fullName evidence="2">Large ribosomal subunit protein bL35m</fullName>
    </submittedName>
</protein>
<proteinExistence type="predicted"/>
<dbReference type="WBParaSite" id="JU765_v2.g10539.t1">
    <property type="protein sequence ID" value="JU765_v2.g10539.t1"/>
    <property type="gene ID" value="JU765_v2.g10539"/>
</dbReference>
<dbReference type="Proteomes" id="UP000887576">
    <property type="component" value="Unplaced"/>
</dbReference>
<sequence>MFTVSSLLIAGKASPSYTIAVRGVARIPHWEHHIRFDQYAGRKRPSQDVLDRFKRLNNGMWIKAKPGRFTLRYAKNDVFAKTADYFETCTKEECMMLDKMMTPFWLRRKHYPNDPYEPYNVRHDIDSPRVDYKGRFVRERPKVLLEDSVARKNFSDAY</sequence>
<evidence type="ECO:0000313" key="1">
    <source>
        <dbReference type="Proteomes" id="UP000887576"/>
    </source>
</evidence>
<reference evidence="2" key="1">
    <citation type="submission" date="2022-11" db="UniProtKB">
        <authorList>
            <consortium name="WormBaseParasite"/>
        </authorList>
    </citation>
    <scope>IDENTIFICATION</scope>
</reference>
<evidence type="ECO:0000313" key="2">
    <source>
        <dbReference type="WBParaSite" id="JU765_v2.g10539.t1"/>
    </source>
</evidence>
<name>A0AC34PW28_9BILA</name>
<organism evidence="1 2">
    <name type="scientific">Panagrolaimus sp. JU765</name>
    <dbReference type="NCBI Taxonomy" id="591449"/>
    <lineage>
        <taxon>Eukaryota</taxon>
        <taxon>Metazoa</taxon>
        <taxon>Ecdysozoa</taxon>
        <taxon>Nematoda</taxon>
        <taxon>Chromadorea</taxon>
        <taxon>Rhabditida</taxon>
        <taxon>Tylenchina</taxon>
        <taxon>Panagrolaimomorpha</taxon>
        <taxon>Panagrolaimoidea</taxon>
        <taxon>Panagrolaimidae</taxon>
        <taxon>Panagrolaimus</taxon>
    </lineage>
</organism>